<dbReference type="InterPro" id="IPR001387">
    <property type="entry name" value="Cro/C1-type_HTH"/>
</dbReference>
<dbReference type="SMART" id="SM00530">
    <property type="entry name" value="HTH_XRE"/>
    <property type="match status" value="1"/>
</dbReference>
<gene>
    <name evidence="2" type="ORF">SSOP1_0892</name>
</gene>
<evidence type="ECO:0000259" key="1">
    <source>
        <dbReference type="PROSITE" id="PS50943"/>
    </source>
</evidence>
<accession>A0A157SZQ8</accession>
<sequence length="122" mass="14216">MSFGFYYAGIITKADAIRIIDLLNKKGLSKSEIANRIGITRSSIYQWIWDIVKDIDYENKVKLLDLFYEIDKFEAINFIEEILKEHLKILEKEKEINFKPTIKVEKILVPASTTVQLGVVDY</sequence>
<protein>
    <recommendedName>
        <fullName evidence="1">HTH cro/C1-type domain-containing protein</fullName>
    </recommendedName>
</protein>
<dbReference type="Pfam" id="PF04297">
    <property type="entry name" value="UPF0122"/>
    <property type="match status" value="1"/>
</dbReference>
<dbReference type="CDD" id="cd00093">
    <property type="entry name" value="HTH_XRE"/>
    <property type="match status" value="1"/>
</dbReference>
<dbReference type="PATRIC" id="fig|2287.9.peg.906"/>
<dbReference type="SUPFAM" id="SSF47413">
    <property type="entry name" value="lambda repressor-like DNA-binding domains"/>
    <property type="match status" value="1"/>
</dbReference>
<dbReference type="Proteomes" id="UP000076770">
    <property type="component" value="Chromosome i"/>
</dbReference>
<dbReference type="InterPro" id="IPR036388">
    <property type="entry name" value="WH-like_DNA-bd_sf"/>
</dbReference>
<dbReference type="InterPro" id="IPR010982">
    <property type="entry name" value="Lambda_DNA-bd_dom_sf"/>
</dbReference>
<dbReference type="InterPro" id="IPR007394">
    <property type="entry name" value="UPF0122"/>
</dbReference>
<dbReference type="RefSeq" id="WP_010923136.1">
    <property type="nucleotide sequence ID" value="NZ_LT549890.1"/>
</dbReference>
<organism evidence="2 3">
    <name type="scientific">Saccharolobus solfataricus</name>
    <name type="common">Sulfolobus solfataricus</name>
    <dbReference type="NCBI Taxonomy" id="2287"/>
    <lineage>
        <taxon>Archaea</taxon>
        <taxon>Thermoproteota</taxon>
        <taxon>Thermoprotei</taxon>
        <taxon>Sulfolobales</taxon>
        <taxon>Sulfolobaceae</taxon>
        <taxon>Saccharolobus</taxon>
    </lineage>
</organism>
<evidence type="ECO:0000313" key="3">
    <source>
        <dbReference type="Proteomes" id="UP000076770"/>
    </source>
</evidence>
<dbReference type="EMBL" id="LT549890">
    <property type="protein sequence ID" value="SAI84446.1"/>
    <property type="molecule type" value="Genomic_DNA"/>
</dbReference>
<dbReference type="PROSITE" id="PS50943">
    <property type="entry name" value="HTH_CROC1"/>
    <property type="match status" value="1"/>
</dbReference>
<proteinExistence type="predicted"/>
<reference evidence="3" key="1">
    <citation type="submission" date="2016-04" db="EMBL/GenBank/DDBJ databases">
        <authorList>
            <person name="Shah S.A."/>
            <person name="Garrett R.A."/>
        </authorList>
    </citation>
    <scope>NUCLEOTIDE SEQUENCE [LARGE SCALE GENOMIC DNA]</scope>
    <source>
        <strain evidence="3">ATCC 35091 / DSM 1616 / JCM 8930 / NBRC 15331 / P1</strain>
    </source>
</reference>
<evidence type="ECO:0000313" key="2">
    <source>
        <dbReference type="EMBL" id="SAI84446.1"/>
    </source>
</evidence>
<dbReference type="GeneID" id="27427179"/>
<dbReference type="GeneID" id="1455108"/>
<dbReference type="GO" id="GO:0003677">
    <property type="term" value="F:DNA binding"/>
    <property type="evidence" value="ECO:0007669"/>
    <property type="project" value="InterPro"/>
</dbReference>
<dbReference type="Gene3D" id="1.10.10.10">
    <property type="entry name" value="Winged helix-like DNA-binding domain superfamily/Winged helix DNA-binding domain"/>
    <property type="match status" value="1"/>
</dbReference>
<feature type="domain" description="HTH cro/C1-type" evidence="1">
    <location>
        <begin position="19"/>
        <end position="73"/>
    </location>
</feature>
<name>A0A157SZQ8_SACSO</name>
<dbReference type="AlphaFoldDB" id="A0A157SZQ8"/>
<dbReference type="OrthoDB" id="43750at2157"/>